<dbReference type="CDD" id="cd17321">
    <property type="entry name" value="MFS_MMR_MDR_like"/>
    <property type="match status" value="1"/>
</dbReference>
<feature type="transmembrane region" description="Helical" evidence="7">
    <location>
        <begin position="154"/>
        <end position="180"/>
    </location>
</feature>
<accession>A0ABP4TBC1</accession>
<feature type="compositionally biased region" description="Pro residues" evidence="6">
    <location>
        <begin position="1"/>
        <end position="19"/>
    </location>
</feature>
<feature type="transmembrane region" description="Helical" evidence="7">
    <location>
        <begin position="412"/>
        <end position="435"/>
    </location>
</feature>
<organism evidence="9 10">
    <name type="scientific">Glycomyces endophyticus</name>
    <dbReference type="NCBI Taxonomy" id="480996"/>
    <lineage>
        <taxon>Bacteria</taxon>
        <taxon>Bacillati</taxon>
        <taxon>Actinomycetota</taxon>
        <taxon>Actinomycetes</taxon>
        <taxon>Glycomycetales</taxon>
        <taxon>Glycomycetaceae</taxon>
        <taxon>Glycomyces</taxon>
    </lineage>
</organism>
<dbReference type="PROSITE" id="PS50850">
    <property type="entry name" value="MFS"/>
    <property type="match status" value="1"/>
</dbReference>
<feature type="domain" description="Major facilitator superfamily (MFS) profile" evidence="8">
    <location>
        <begin position="28"/>
        <end position="503"/>
    </location>
</feature>
<feature type="transmembrane region" description="Helical" evidence="7">
    <location>
        <begin position="97"/>
        <end position="114"/>
    </location>
</feature>
<dbReference type="Proteomes" id="UP001499851">
    <property type="component" value="Unassembled WGS sequence"/>
</dbReference>
<evidence type="ECO:0000256" key="2">
    <source>
        <dbReference type="ARBA" id="ARBA00022448"/>
    </source>
</evidence>
<dbReference type="InterPro" id="IPR011701">
    <property type="entry name" value="MFS"/>
</dbReference>
<dbReference type="InterPro" id="IPR020846">
    <property type="entry name" value="MFS_dom"/>
</dbReference>
<feature type="transmembrane region" description="Helical" evidence="7">
    <location>
        <begin position="480"/>
        <end position="498"/>
    </location>
</feature>
<evidence type="ECO:0000256" key="4">
    <source>
        <dbReference type="ARBA" id="ARBA00022989"/>
    </source>
</evidence>
<dbReference type="PANTHER" id="PTHR23501">
    <property type="entry name" value="MAJOR FACILITATOR SUPERFAMILY"/>
    <property type="match status" value="1"/>
</dbReference>
<reference evidence="10" key="1">
    <citation type="journal article" date="2019" name="Int. J. Syst. Evol. Microbiol.">
        <title>The Global Catalogue of Microorganisms (GCM) 10K type strain sequencing project: providing services to taxonomists for standard genome sequencing and annotation.</title>
        <authorList>
            <consortium name="The Broad Institute Genomics Platform"/>
            <consortium name="The Broad Institute Genome Sequencing Center for Infectious Disease"/>
            <person name="Wu L."/>
            <person name="Ma J."/>
        </authorList>
    </citation>
    <scope>NUCLEOTIDE SEQUENCE [LARGE SCALE GENOMIC DNA]</scope>
    <source>
        <strain evidence="10">JCM 16001</strain>
    </source>
</reference>
<feature type="transmembrane region" description="Helical" evidence="7">
    <location>
        <begin position="248"/>
        <end position="265"/>
    </location>
</feature>
<sequence length="508" mass="51955">MPPETPVPAEAAPPPARPPVKPERRRLAVGAAGAAVLLGSIDAYVLVSVLVDMIGDLDIPVNHLERATPLVTGYLLGYIAGMPLLGRVSDRFGRRIVIHVCLAAFAIGSVVSAVSQDLAPLVAGRALQGLAGGALLPVTMALAADLFTARRRAVVLGWVGAAQELGAVLGPLAGAGIAALVGWRGIFWINLPLALLAALAVHFALPSERPRKDARIDFLGGGLLAVALALFTVGLYNPEPEDAVLPAWGPATIGAGLAVLVLFAFQQRRSRVRLLDPDGVRWTPYAASLVAGAAAGAVLMVTLVDTQLLAQTLLGLDSAGGALLLMWFLVGLPLGALAGGAVAARLGERVPSIAGFAAAAAAFAWIARTVGDADPRPEAGLACAGLALGLTIAPLSSAALRTVPEDRHGTAAAFAVVARMMGMLIGVAALTSWSLHRFQESTADLDTPLPFGVPEAEFLERQAVYLEALDRALAAQYADVFTAAAVVCLAGVLASVLLPGRAGVTSAV</sequence>
<protein>
    <submittedName>
        <fullName evidence="9">Aminoglycoside/tetracycline transporter</fullName>
    </submittedName>
</protein>
<keyword evidence="10" id="KW-1185">Reference proteome</keyword>
<proteinExistence type="predicted"/>
<feature type="transmembrane region" description="Helical" evidence="7">
    <location>
        <begin position="67"/>
        <end position="85"/>
    </location>
</feature>
<evidence type="ECO:0000259" key="8">
    <source>
        <dbReference type="PROSITE" id="PS50850"/>
    </source>
</evidence>
<feature type="transmembrane region" description="Helical" evidence="7">
    <location>
        <begin position="379"/>
        <end position="400"/>
    </location>
</feature>
<feature type="transmembrane region" description="Helical" evidence="7">
    <location>
        <begin position="217"/>
        <end position="236"/>
    </location>
</feature>
<dbReference type="Gene3D" id="1.20.1250.20">
    <property type="entry name" value="MFS general substrate transporter like domains"/>
    <property type="match status" value="1"/>
</dbReference>
<evidence type="ECO:0000256" key="1">
    <source>
        <dbReference type="ARBA" id="ARBA00004429"/>
    </source>
</evidence>
<feature type="transmembrane region" description="Helical" evidence="7">
    <location>
        <begin position="126"/>
        <end position="147"/>
    </location>
</feature>
<evidence type="ECO:0000256" key="3">
    <source>
        <dbReference type="ARBA" id="ARBA00022692"/>
    </source>
</evidence>
<gene>
    <name evidence="9" type="ORF">GCM10009830_35990</name>
</gene>
<feature type="region of interest" description="Disordered" evidence="6">
    <location>
        <begin position="1"/>
        <end position="23"/>
    </location>
</feature>
<keyword evidence="2" id="KW-0813">Transport</keyword>
<feature type="transmembrane region" description="Helical" evidence="7">
    <location>
        <begin position="186"/>
        <end position="205"/>
    </location>
</feature>
<evidence type="ECO:0000256" key="7">
    <source>
        <dbReference type="SAM" id="Phobius"/>
    </source>
</evidence>
<feature type="transmembrane region" description="Helical" evidence="7">
    <location>
        <begin position="324"/>
        <end position="343"/>
    </location>
</feature>
<comment type="subcellular location">
    <subcellularLocation>
        <location evidence="1">Cell inner membrane</location>
        <topology evidence="1">Multi-pass membrane protein</topology>
    </subcellularLocation>
</comment>
<dbReference type="PANTHER" id="PTHR23501:SF191">
    <property type="entry name" value="VACUOLAR BASIC AMINO ACID TRANSPORTER 4"/>
    <property type="match status" value="1"/>
</dbReference>
<dbReference type="Pfam" id="PF07690">
    <property type="entry name" value="MFS_1"/>
    <property type="match status" value="1"/>
</dbReference>
<keyword evidence="4 7" id="KW-1133">Transmembrane helix</keyword>
<evidence type="ECO:0000313" key="10">
    <source>
        <dbReference type="Proteomes" id="UP001499851"/>
    </source>
</evidence>
<feature type="transmembrane region" description="Helical" evidence="7">
    <location>
        <begin position="350"/>
        <end position="367"/>
    </location>
</feature>
<dbReference type="InterPro" id="IPR036259">
    <property type="entry name" value="MFS_trans_sf"/>
</dbReference>
<evidence type="ECO:0000313" key="9">
    <source>
        <dbReference type="EMBL" id="GAA1685332.1"/>
    </source>
</evidence>
<comment type="caution">
    <text evidence="9">The sequence shown here is derived from an EMBL/GenBank/DDBJ whole genome shotgun (WGS) entry which is preliminary data.</text>
</comment>
<keyword evidence="3 7" id="KW-0812">Transmembrane</keyword>
<dbReference type="EMBL" id="BAAAQF010000015">
    <property type="protein sequence ID" value="GAA1685332.1"/>
    <property type="molecule type" value="Genomic_DNA"/>
</dbReference>
<keyword evidence="5 7" id="KW-0472">Membrane</keyword>
<name>A0ABP4TBC1_9ACTN</name>
<evidence type="ECO:0000256" key="6">
    <source>
        <dbReference type="SAM" id="MobiDB-lite"/>
    </source>
</evidence>
<feature type="transmembrane region" description="Helical" evidence="7">
    <location>
        <begin position="27"/>
        <end position="47"/>
    </location>
</feature>
<evidence type="ECO:0000256" key="5">
    <source>
        <dbReference type="ARBA" id="ARBA00023136"/>
    </source>
</evidence>
<feature type="transmembrane region" description="Helical" evidence="7">
    <location>
        <begin position="285"/>
        <end position="304"/>
    </location>
</feature>
<dbReference type="SUPFAM" id="SSF103473">
    <property type="entry name" value="MFS general substrate transporter"/>
    <property type="match status" value="1"/>
</dbReference>